<reference evidence="3 4" key="1">
    <citation type="submission" date="2014-06" db="EMBL/GenBank/DDBJ databases">
        <title>Evolutionary Origins and Diversification of the Mycorrhizal Mutualists.</title>
        <authorList>
            <consortium name="DOE Joint Genome Institute"/>
            <consortium name="Mycorrhizal Genomics Consortium"/>
            <person name="Kohler A."/>
            <person name="Kuo A."/>
            <person name="Nagy L.G."/>
            <person name="Floudas D."/>
            <person name="Copeland A."/>
            <person name="Barry K.W."/>
            <person name="Cichocki N."/>
            <person name="Veneault-Fourrey C."/>
            <person name="LaButti K."/>
            <person name="Lindquist E.A."/>
            <person name="Lipzen A."/>
            <person name="Lundell T."/>
            <person name="Morin E."/>
            <person name="Murat C."/>
            <person name="Riley R."/>
            <person name="Ohm R."/>
            <person name="Sun H."/>
            <person name="Tunlid A."/>
            <person name="Henrissat B."/>
            <person name="Grigoriev I.V."/>
            <person name="Hibbett D.S."/>
            <person name="Martin F."/>
        </authorList>
    </citation>
    <scope>NUCLEOTIDE SEQUENCE [LARGE SCALE GENOMIC DNA]</scope>
    <source>
        <strain evidence="3 4">SS14</strain>
    </source>
</reference>
<feature type="non-terminal residue" evidence="3">
    <location>
        <position position="348"/>
    </location>
</feature>
<dbReference type="HOGENOM" id="CLU_062075_0_0_1"/>
<dbReference type="EMBL" id="KN837156">
    <property type="protein sequence ID" value="KIJ38925.1"/>
    <property type="molecule type" value="Genomic_DNA"/>
</dbReference>
<dbReference type="AlphaFoldDB" id="A0A0C9VM41"/>
<evidence type="ECO:0000313" key="4">
    <source>
        <dbReference type="Proteomes" id="UP000054279"/>
    </source>
</evidence>
<dbReference type="GO" id="GO:0034501">
    <property type="term" value="P:protein localization to kinetochore"/>
    <property type="evidence" value="ECO:0007669"/>
    <property type="project" value="InterPro"/>
</dbReference>
<organism evidence="3 4">
    <name type="scientific">Sphaerobolus stellatus (strain SS14)</name>
    <dbReference type="NCBI Taxonomy" id="990650"/>
    <lineage>
        <taxon>Eukaryota</taxon>
        <taxon>Fungi</taxon>
        <taxon>Dikarya</taxon>
        <taxon>Basidiomycota</taxon>
        <taxon>Agaricomycotina</taxon>
        <taxon>Agaricomycetes</taxon>
        <taxon>Phallomycetidae</taxon>
        <taxon>Geastrales</taxon>
        <taxon>Sphaerobolaceae</taxon>
        <taxon>Sphaerobolus</taxon>
    </lineage>
</organism>
<keyword evidence="4" id="KW-1185">Reference proteome</keyword>
<dbReference type="GO" id="GO:0000776">
    <property type="term" value="C:kinetochore"/>
    <property type="evidence" value="ECO:0007669"/>
    <property type="project" value="InterPro"/>
</dbReference>
<protein>
    <recommendedName>
        <fullName evidence="2">Kinetochore protein Sos7 coiled-coil domain-containing protein</fullName>
    </recommendedName>
</protein>
<feature type="coiled-coil region" evidence="1">
    <location>
        <begin position="189"/>
        <end position="244"/>
    </location>
</feature>
<feature type="domain" description="Kinetochore protein Sos7 coiled-coil" evidence="2">
    <location>
        <begin position="71"/>
        <end position="144"/>
    </location>
</feature>
<evidence type="ECO:0000256" key="1">
    <source>
        <dbReference type="SAM" id="Coils"/>
    </source>
</evidence>
<evidence type="ECO:0000259" key="2">
    <source>
        <dbReference type="Pfam" id="PF20882"/>
    </source>
</evidence>
<dbReference type="Proteomes" id="UP000054279">
    <property type="component" value="Unassembled WGS sequence"/>
</dbReference>
<dbReference type="InterPro" id="IPR048781">
    <property type="entry name" value="Sos7_CC"/>
</dbReference>
<proteinExistence type="predicted"/>
<dbReference type="Pfam" id="PF20882">
    <property type="entry name" value="Sos7"/>
    <property type="match status" value="1"/>
</dbReference>
<dbReference type="PANTHER" id="PTHR37329">
    <property type="entry name" value="KINETOCHORE PROTEIN SOS7"/>
    <property type="match status" value="1"/>
</dbReference>
<dbReference type="GO" id="GO:0051315">
    <property type="term" value="P:attachment of mitotic spindle microtubules to kinetochore"/>
    <property type="evidence" value="ECO:0007669"/>
    <property type="project" value="TreeGrafter"/>
</dbReference>
<keyword evidence="1" id="KW-0175">Coiled coil</keyword>
<dbReference type="InterPro" id="IPR037475">
    <property type="entry name" value="Sos7"/>
</dbReference>
<evidence type="ECO:0000313" key="3">
    <source>
        <dbReference type="EMBL" id="KIJ38925.1"/>
    </source>
</evidence>
<accession>A0A0C9VM41</accession>
<gene>
    <name evidence="3" type="ORF">M422DRAFT_231010</name>
</gene>
<dbReference type="PANTHER" id="PTHR37329:SF1">
    <property type="entry name" value="KINETOCHORE PROTEIN SOS7"/>
    <property type="match status" value="1"/>
</dbReference>
<dbReference type="OrthoDB" id="18959at2759"/>
<name>A0A0C9VM41_SPHS4</name>
<sequence length="348" mass="39536">MVEPTPPTTRAPELERAFALQKELETADLTIIDLKNQFKQKDFSGLTDSALSSNPSNPLIVAADVQAQQSFLRKLKFHYMEQHAKDKYVKILVSPDEPGIDAEDNEQLKSLNTERKRLLKEQKVLLAETYEKIRQQSLQVDKAYEHAESSTKEAATLTQQILDAKLALTRLRAAYPSPRLTASEAIALADKQCDDMAQAQEKLAELTTEVEQLKTNVKNGVKEVERLKVERAAKEEELKRTRKLEEDNRWPALNDWYQAAVSLHKSLLCLEDFATPTDNELRLTYSLPKGLKTTIQLIFQPGTRELEVCRIIDSDVTIDIEELVFEHTQSNDVPGLIRNILARLRAES</sequence>
<feature type="coiled-coil region" evidence="1">
    <location>
        <begin position="101"/>
        <end position="128"/>
    </location>
</feature>